<dbReference type="InterPro" id="IPR001279">
    <property type="entry name" value="Metallo-B-lactamas"/>
</dbReference>
<sequence>MRLVVLIDNCTINGRNLKGEGGASYYIEDEDKKLLLDVGASGLFMENAKNLDINLDDIDTVVLSHGHYDHAGGIKDFIESRDDKINIICHPLSFNKKKKGNINMGAPYNKDEIIKLANVNFSDKPVKVSKNITYLGQIPYIMDFENRKLMGEIEIDGEYKDDYIMDDSALLYDTNDGIYIITGCSHSGICNIIEYAKRVSGKDKVLGIIGGTHLQEINEQLYKTIEYFKENNIKELYPCHCTKFYVKAEMFKNLDIKDAHVGLEINW</sequence>
<dbReference type="InterPro" id="IPR036866">
    <property type="entry name" value="RibonucZ/Hydroxyglut_hydro"/>
</dbReference>
<dbReference type="GO" id="GO:0016740">
    <property type="term" value="F:transferase activity"/>
    <property type="evidence" value="ECO:0007669"/>
    <property type="project" value="TreeGrafter"/>
</dbReference>
<gene>
    <name evidence="2" type="ORF">IBLFYP30_02205</name>
</gene>
<name>A0A6N3DFR3_9FIRM</name>
<dbReference type="InterPro" id="IPR041712">
    <property type="entry name" value="DHPS-like_MBL-fold"/>
</dbReference>
<evidence type="ECO:0000313" key="2">
    <source>
        <dbReference type="EMBL" id="VYU27155.1"/>
    </source>
</evidence>
<dbReference type="RefSeq" id="WP_156530987.1">
    <property type="nucleotide sequence ID" value="NZ_CACRUE010000033.1"/>
</dbReference>
<dbReference type="CDD" id="cd07713">
    <property type="entry name" value="DHPS-like_MBL-fold"/>
    <property type="match status" value="1"/>
</dbReference>
<keyword evidence="2" id="KW-0378">Hydrolase</keyword>
<dbReference type="SUPFAM" id="SSF56281">
    <property type="entry name" value="Metallo-hydrolase/oxidoreductase"/>
    <property type="match status" value="1"/>
</dbReference>
<dbReference type="GO" id="GO:0016787">
    <property type="term" value="F:hydrolase activity"/>
    <property type="evidence" value="ECO:0007669"/>
    <property type="project" value="UniProtKB-KW"/>
</dbReference>
<proteinExistence type="predicted"/>
<feature type="domain" description="Metallo-beta-lactamase" evidence="1">
    <location>
        <begin position="21"/>
        <end position="240"/>
    </location>
</feature>
<organism evidence="2">
    <name type="scientific">Intestinibacter bartlettii</name>
    <dbReference type="NCBI Taxonomy" id="261299"/>
    <lineage>
        <taxon>Bacteria</taxon>
        <taxon>Bacillati</taxon>
        <taxon>Bacillota</taxon>
        <taxon>Clostridia</taxon>
        <taxon>Peptostreptococcales</taxon>
        <taxon>Peptostreptococcaceae</taxon>
        <taxon>Intestinibacter</taxon>
    </lineage>
</organism>
<dbReference type="EMBL" id="CACRUE010000033">
    <property type="protein sequence ID" value="VYU27155.1"/>
    <property type="molecule type" value="Genomic_DNA"/>
</dbReference>
<dbReference type="PANTHER" id="PTHR13754">
    <property type="entry name" value="METALLO-BETA-LACTAMASE SUPERFAMILY PROTEIN"/>
    <property type="match status" value="1"/>
</dbReference>
<accession>A0A6N3DFR3</accession>
<dbReference type="Pfam" id="PF00753">
    <property type="entry name" value="Lactamase_B"/>
    <property type="match status" value="1"/>
</dbReference>
<dbReference type="PANTHER" id="PTHR13754:SF18">
    <property type="entry name" value="7,8-DIHYDROPTERIN-6-METHYL-4-(BETA-D-RIBOFURANOSYL)-AMINOBENZENE-5'-PHOSPHATE SYNTHASE"/>
    <property type="match status" value="1"/>
</dbReference>
<dbReference type="Gene3D" id="3.60.15.10">
    <property type="entry name" value="Ribonuclease Z/Hydroxyacylglutathione hydrolase-like"/>
    <property type="match status" value="1"/>
</dbReference>
<reference evidence="2" key="1">
    <citation type="submission" date="2019-11" db="EMBL/GenBank/DDBJ databases">
        <authorList>
            <person name="Feng L."/>
        </authorList>
    </citation>
    <scope>NUCLEOTIDE SEQUENCE</scope>
    <source>
        <strain evidence="2">IbartlettiiLFYP30</strain>
    </source>
</reference>
<protein>
    <submittedName>
        <fullName evidence="2">Putative hydrolase</fullName>
    </submittedName>
</protein>
<dbReference type="SMART" id="SM00849">
    <property type="entry name" value="Lactamase_B"/>
    <property type="match status" value="1"/>
</dbReference>
<evidence type="ECO:0000259" key="1">
    <source>
        <dbReference type="SMART" id="SM00849"/>
    </source>
</evidence>
<dbReference type="InterPro" id="IPR052926">
    <property type="entry name" value="Metallo-beta-lactamase_dom"/>
</dbReference>
<dbReference type="AlphaFoldDB" id="A0A6N3DFR3"/>